<protein>
    <submittedName>
        <fullName evidence="1">Pilin</fullName>
    </submittedName>
</protein>
<keyword evidence="2" id="KW-1185">Reference proteome</keyword>
<gene>
    <name evidence="1" type="ORF">STNY_R33880</name>
</gene>
<dbReference type="RefSeq" id="WP_338061741.1">
    <property type="nucleotide sequence ID" value="NZ_AP024684.1"/>
</dbReference>
<dbReference type="Proteomes" id="UP000825066">
    <property type="component" value="Chromosome"/>
</dbReference>
<organism evidence="1 2">
    <name type="scientific">Stenotrophomonas pavanii</name>
    <dbReference type="NCBI Taxonomy" id="487698"/>
    <lineage>
        <taxon>Bacteria</taxon>
        <taxon>Pseudomonadati</taxon>
        <taxon>Pseudomonadota</taxon>
        <taxon>Gammaproteobacteria</taxon>
        <taxon>Lysobacterales</taxon>
        <taxon>Lysobacteraceae</taxon>
        <taxon>Stenotrophomonas</taxon>
    </lineage>
</organism>
<name>A0ABN6H1A7_9GAMM</name>
<evidence type="ECO:0000313" key="2">
    <source>
        <dbReference type="Proteomes" id="UP000825066"/>
    </source>
</evidence>
<proteinExistence type="predicted"/>
<evidence type="ECO:0000313" key="1">
    <source>
        <dbReference type="EMBL" id="BCX45170.1"/>
    </source>
</evidence>
<accession>A0ABN6H1A7</accession>
<dbReference type="InterPro" id="IPR001082">
    <property type="entry name" value="Pilin"/>
</dbReference>
<sequence>MIELMIVVAIIAILAAIAVPAYQIYLVRAQVAEGMALAGDLKVAVAEYQWATGSPPSSDADMSRTAAGGGRYVSSMTVGSGGVITVVYAGPAANSAIKSSVLQWVPDWTAQGATRWSCNGAGTTVPKQYLPKACR</sequence>
<reference evidence="1 2" key="1">
    <citation type="submission" date="2021-05" db="EMBL/GenBank/DDBJ databases">
        <title>Complete Genome Sequence of Stenotrophomonas pavanii strain Y.</title>
        <authorList>
            <person name="Dohra H."/>
            <person name="Mohad Din A.R.J."/>
            <person name="Suzuki K."/>
            <person name="Fatma A."/>
            <person name="Honjyo M."/>
            <person name="Nishimura T."/>
            <person name="Moriuch R."/>
            <person name="Masuda K."/>
            <person name="Minoura A."/>
            <person name="Tashiro Y."/>
            <person name="Futamata H."/>
        </authorList>
    </citation>
    <scope>NUCLEOTIDE SEQUENCE [LARGE SCALE GENOMIC DNA]</scope>
    <source>
        <strain evidence="2">Y</strain>
    </source>
</reference>
<dbReference type="EMBL" id="AP024684">
    <property type="protein sequence ID" value="BCX45170.1"/>
    <property type="molecule type" value="Genomic_DNA"/>
</dbReference>
<dbReference type="Pfam" id="PF00114">
    <property type="entry name" value="Pilin"/>
    <property type="match status" value="1"/>
</dbReference>